<sequence length="261" mass="29109">MVFKKLSQEGKPPDLVNASLACKLWSKICIPVLWAHIYATNENLISFVEPHDSYGDTKGPLLRSLTVHARPIPQRNPFGLPGPSSLSMRLGQTSRGRIIKELRKRYEVPDLDCANAKSLENLILLLISSGCNPDHPLDQWADGAIIKLMGLPAQILEALMLALPQMCRSLEIDDIISTSLPATNSGGGHICSSLRTVIPRLNYLCIDSVCTCPCRWNPETYDFEDGVLDDPEGSKKLFSNMKGLWIGMGYWTYYLETTRKF</sequence>
<evidence type="ECO:0008006" key="3">
    <source>
        <dbReference type="Google" id="ProtNLM"/>
    </source>
</evidence>
<evidence type="ECO:0000313" key="1">
    <source>
        <dbReference type="EMBL" id="KAF1975967.1"/>
    </source>
</evidence>
<reference evidence="1" key="1">
    <citation type="journal article" date="2020" name="Stud. Mycol.">
        <title>101 Dothideomycetes genomes: a test case for predicting lifestyles and emergence of pathogens.</title>
        <authorList>
            <person name="Haridas S."/>
            <person name="Albert R."/>
            <person name="Binder M."/>
            <person name="Bloem J."/>
            <person name="Labutti K."/>
            <person name="Salamov A."/>
            <person name="Andreopoulos B."/>
            <person name="Baker S."/>
            <person name="Barry K."/>
            <person name="Bills G."/>
            <person name="Bluhm B."/>
            <person name="Cannon C."/>
            <person name="Castanera R."/>
            <person name="Culley D."/>
            <person name="Daum C."/>
            <person name="Ezra D."/>
            <person name="Gonzalez J."/>
            <person name="Henrissat B."/>
            <person name="Kuo A."/>
            <person name="Liang C."/>
            <person name="Lipzen A."/>
            <person name="Lutzoni F."/>
            <person name="Magnuson J."/>
            <person name="Mondo S."/>
            <person name="Nolan M."/>
            <person name="Ohm R."/>
            <person name="Pangilinan J."/>
            <person name="Park H.-J."/>
            <person name="Ramirez L."/>
            <person name="Alfaro M."/>
            <person name="Sun H."/>
            <person name="Tritt A."/>
            <person name="Yoshinaga Y."/>
            <person name="Zwiers L.-H."/>
            <person name="Turgeon B."/>
            <person name="Goodwin S."/>
            <person name="Spatafora J."/>
            <person name="Crous P."/>
            <person name="Grigoriev I."/>
        </authorList>
    </citation>
    <scope>NUCLEOTIDE SEQUENCE</scope>
    <source>
        <strain evidence="1">CBS 107.79</strain>
    </source>
</reference>
<proteinExistence type="predicted"/>
<keyword evidence="2" id="KW-1185">Reference proteome</keyword>
<protein>
    <recommendedName>
        <fullName evidence="3">F-box domain-containing protein</fullName>
    </recommendedName>
</protein>
<gene>
    <name evidence="1" type="ORF">BU23DRAFT_566170</name>
</gene>
<organism evidence="1 2">
    <name type="scientific">Bimuria novae-zelandiae CBS 107.79</name>
    <dbReference type="NCBI Taxonomy" id="1447943"/>
    <lineage>
        <taxon>Eukaryota</taxon>
        <taxon>Fungi</taxon>
        <taxon>Dikarya</taxon>
        <taxon>Ascomycota</taxon>
        <taxon>Pezizomycotina</taxon>
        <taxon>Dothideomycetes</taxon>
        <taxon>Pleosporomycetidae</taxon>
        <taxon>Pleosporales</taxon>
        <taxon>Massarineae</taxon>
        <taxon>Didymosphaeriaceae</taxon>
        <taxon>Bimuria</taxon>
    </lineage>
</organism>
<accession>A0A6A5VRT1</accession>
<evidence type="ECO:0000313" key="2">
    <source>
        <dbReference type="Proteomes" id="UP000800036"/>
    </source>
</evidence>
<dbReference type="EMBL" id="ML976668">
    <property type="protein sequence ID" value="KAF1975967.1"/>
    <property type="molecule type" value="Genomic_DNA"/>
</dbReference>
<dbReference type="Proteomes" id="UP000800036">
    <property type="component" value="Unassembled WGS sequence"/>
</dbReference>
<dbReference type="AlphaFoldDB" id="A0A6A5VRT1"/>
<name>A0A6A5VRT1_9PLEO</name>
<dbReference type="OrthoDB" id="4192220at2759"/>